<reference evidence="1" key="1">
    <citation type="journal article" date="2014" name="Int. J. Syst. Evol. Microbiol.">
        <title>Complete genome sequence of Corynebacterium casei LMG S-19264T (=DSM 44701T), isolated from a smear-ripened cheese.</title>
        <authorList>
            <consortium name="US DOE Joint Genome Institute (JGI-PGF)"/>
            <person name="Walter F."/>
            <person name="Albersmeier A."/>
            <person name="Kalinowski J."/>
            <person name="Ruckert C."/>
        </authorList>
    </citation>
    <scope>NUCLEOTIDE SEQUENCE</scope>
    <source>
        <strain evidence="1">CGMCC 4.5737</strain>
    </source>
</reference>
<dbReference type="Proteomes" id="UP000637578">
    <property type="component" value="Unassembled WGS sequence"/>
</dbReference>
<accession>A0A8J3CJM6</accession>
<keyword evidence="2" id="KW-1185">Reference proteome</keyword>
<sequence length="147" mass="15716">MAKIDARGWIFQVSDGQPTPTWLEIASVNSFEYSRSENEETVDTTVFSSNGLYEGQVMQRGASLNVEGLRDSTAGVVDPGQARVDALATFVGDASLGQIRFRHNSDSEWTVWTAYVSPGSLGGGNNDKTSWSATFTRSGVASTAAVV</sequence>
<evidence type="ECO:0008006" key="3">
    <source>
        <dbReference type="Google" id="ProtNLM"/>
    </source>
</evidence>
<evidence type="ECO:0000313" key="2">
    <source>
        <dbReference type="Proteomes" id="UP000637578"/>
    </source>
</evidence>
<dbReference type="RefSeq" id="WP_189061284.1">
    <property type="nucleotide sequence ID" value="NZ_BMMK01000038.1"/>
</dbReference>
<evidence type="ECO:0000313" key="1">
    <source>
        <dbReference type="EMBL" id="GGM76893.1"/>
    </source>
</evidence>
<dbReference type="NCBIfam" id="NF047353">
    <property type="entry name" value="tube_lmo2291"/>
    <property type="match status" value="1"/>
</dbReference>
<protein>
    <recommendedName>
        <fullName evidence="3">Phage tail protein</fullName>
    </recommendedName>
</protein>
<organism evidence="1 2">
    <name type="scientific">Longimycelium tulufanense</name>
    <dbReference type="NCBI Taxonomy" id="907463"/>
    <lineage>
        <taxon>Bacteria</taxon>
        <taxon>Bacillati</taxon>
        <taxon>Actinomycetota</taxon>
        <taxon>Actinomycetes</taxon>
        <taxon>Pseudonocardiales</taxon>
        <taxon>Pseudonocardiaceae</taxon>
        <taxon>Longimycelium</taxon>
    </lineage>
</organism>
<comment type="caution">
    <text evidence="1">The sequence shown here is derived from an EMBL/GenBank/DDBJ whole genome shotgun (WGS) entry which is preliminary data.</text>
</comment>
<name>A0A8J3CJM6_9PSEU</name>
<dbReference type="AlphaFoldDB" id="A0A8J3CJM6"/>
<gene>
    <name evidence="1" type="ORF">GCM10012275_54480</name>
</gene>
<proteinExistence type="predicted"/>
<reference evidence="1" key="2">
    <citation type="submission" date="2020-09" db="EMBL/GenBank/DDBJ databases">
        <authorList>
            <person name="Sun Q."/>
            <person name="Zhou Y."/>
        </authorList>
    </citation>
    <scope>NUCLEOTIDE SEQUENCE</scope>
    <source>
        <strain evidence="1">CGMCC 4.5737</strain>
    </source>
</reference>
<dbReference type="EMBL" id="BMMK01000038">
    <property type="protein sequence ID" value="GGM76893.1"/>
    <property type="molecule type" value="Genomic_DNA"/>
</dbReference>